<dbReference type="EMBL" id="SSTD01005932">
    <property type="protein sequence ID" value="TYK21078.1"/>
    <property type="molecule type" value="Genomic_DNA"/>
</dbReference>
<dbReference type="EMBL" id="SSTE01000109">
    <property type="protein sequence ID" value="KAA0068158.1"/>
    <property type="molecule type" value="Genomic_DNA"/>
</dbReference>
<sequence>MGLSNLKVHGICSRPSVLNQSQLGYPSLNYINASLLIMVATWFKVYQSSASSSIHYPSATCVSNSMAPSPSKTATTMKGKRYKGIPTRHPFKKIRRSVVAFDEGQQSLVTSPIRSTHAGRSPDPISPVIVKKEVLEGFPLYTCHPSASSSVLGHRGSVEKVVLNSYSSDGEDNVLLSTLLHRKAGNSTYPKPTQVPRSPPRVASPLKEVLSQTMDHGTTSIAPDSPKASLPIDAEEASDDTNEDYVPTIEETLLPEETMTSTEDPISSPELLNQLLGIILPPGYSVSYPTPESLA</sequence>
<comment type="caution">
    <text evidence="2">The sequence shown here is derived from an EMBL/GenBank/DDBJ whole genome shotgun (WGS) entry which is preliminary data.</text>
</comment>
<accession>A0A5D3DC52</accession>
<dbReference type="AlphaFoldDB" id="A0A5D3DC52"/>
<gene>
    <name evidence="2" type="ORF">E5676_scaffold392G00430</name>
    <name evidence="1" type="ORF">E6C27_scaffold238G001260</name>
</gene>
<evidence type="ECO:0000313" key="3">
    <source>
        <dbReference type="Proteomes" id="UP000321393"/>
    </source>
</evidence>
<evidence type="ECO:0000313" key="4">
    <source>
        <dbReference type="Proteomes" id="UP000321947"/>
    </source>
</evidence>
<proteinExistence type="predicted"/>
<organism evidence="2 4">
    <name type="scientific">Cucumis melo var. makuwa</name>
    <name type="common">Oriental melon</name>
    <dbReference type="NCBI Taxonomy" id="1194695"/>
    <lineage>
        <taxon>Eukaryota</taxon>
        <taxon>Viridiplantae</taxon>
        <taxon>Streptophyta</taxon>
        <taxon>Embryophyta</taxon>
        <taxon>Tracheophyta</taxon>
        <taxon>Spermatophyta</taxon>
        <taxon>Magnoliopsida</taxon>
        <taxon>eudicotyledons</taxon>
        <taxon>Gunneridae</taxon>
        <taxon>Pentapetalae</taxon>
        <taxon>rosids</taxon>
        <taxon>fabids</taxon>
        <taxon>Cucurbitales</taxon>
        <taxon>Cucurbitaceae</taxon>
        <taxon>Benincaseae</taxon>
        <taxon>Cucumis</taxon>
    </lineage>
</organism>
<dbReference type="Proteomes" id="UP000321947">
    <property type="component" value="Unassembled WGS sequence"/>
</dbReference>
<name>A0A5D3DC52_CUCMM</name>
<evidence type="ECO:0000313" key="2">
    <source>
        <dbReference type="EMBL" id="TYK21078.1"/>
    </source>
</evidence>
<evidence type="ECO:0000313" key="1">
    <source>
        <dbReference type="EMBL" id="KAA0068158.1"/>
    </source>
</evidence>
<reference evidence="3 4" key="1">
    <citation type="submission" date="2019-08" db="EMBL/GenBank/DDBJ databases">
        <title>Draft genome sequences of two oriental melons (Cucumis melo L. var makuwa).</title>
        <authorList>
            <person name="Kwon S.-Y."/>
        </authorList>
    </citation>
    <scope>NUCLEOTIDE SEQUENCE [LARGE SCALE GENOMIC DNA]</scope>
    <source>
        <strain evidence="4">cv. Chang Bougi</strain>
        <strain evidence="3">cv. SW 3</strain>
        <tissue evidence="2">Leaf</tissue>
    </source>
</reference>
<protein>
    <submittedName>
        <fullName evidence="2">Flocculation protein FLO11-like</fullName>
    </submittedName>
</protein>
<dbReference type="Proteomes" id="UP000321393">
    <property type="component" value="Unassembled WGS sequence"/>
</dbReference>